<dbReference type="Gene3D" id="3.30.497.10">
    <property type="entry name" value="Antithrombin, subunit I, domain 2"/>
    <property type="match status" value="1"/>
</dbReference>
<dbReference type="InterPro" id="IPR023796">
    <property type="entry name" value="Serpin_dom"/>
</dbReference>
<dbReference type="InterPro" id="IPR042178">
    <property type="entry name" value="Serpin_sf_1"/>
</dbReference>
<comment type="caution">
    <text evidence="4">The sequence shown here is derived from an EMBL/GenBank/DDBJ whole genome shotgun (WGS) entry which is preliminary data.</text>
</comment>
<dbReference type="RefSeq" id="WP_119351154.1">
    <property type="nucleotide sequence ID" value="NZ_QWET01000015.1"/>
</dbReference>
<feature type="chain" id="PRO_5017255541" evidence="2">
    <location>
        <begin position="22"/>
        <end position="412"/>
    </location>
</feature>
<evidence type="ECO:0000259" key="3">
    <source>
        <dbReference type="SMART" id="SM00093"/>
    </source>
</evidence>
<dbReference type="EMBL" id="QWET01000015">
    <property type="protein sequence ID" value="RIH63899.1"/>
    <property type="molecule type" value="Genomic_DNA"/>
</dbReference>
<evidence type="ECO:0000313" key="4">
    <source>
        <dbReference type="EMBL" id="RIH63899.1"/>
    </source>
</evidence>
<sequence length="412" mass="46268">MKTIIPMLLAFLMVSVSSCQKNDVEPEKQKFIQLDEKSAQLVEADNAFGLELFQKIREESDEENLMVSPLSVSVALAMAYNGAGGDTKKEMEETLKLNGLTPEQINASYQSLISALQSLDKDVVFEVANAIFYADGFSIKQNFLDINKNVYYAEVESLNFSSSEAVGTINNWVAEKTHDKIKSIIDQLSPLDRMVLLNAIYFYGTWTNEFDENGTHNLPFHKTDGTTLEVPTMSKFEKLPYFSTNLFKAIKMPYGNGQYNMVVLLPVDGQNSQDIIEALSVKNWKNWQASFKMTDRVEITMPRFKYAFETKLKKVLRILGMQKAFDEGLANFSGITDEDLYISEAIHKSYIDVNETGTEAAAVTGLVFTTTGVGNEPPSVPFYVDRPFVYAITENDTGAILFMGEVNHPEYD</sequence>
<organism evidence="4 5">
    <name type="scientific">Mariniphaga sediminis</name>
    <dbReference type="NCBI Taxonomy" id="1628158"/>
    <lineage>
        <taxon>Bacteria</taxon>
        <taxon>Pseudomonadati</taxon>
        <taxon>Bacteroidota</taxon>
        <taxon>Bacteroidia</taxon>
        <taxon>Marinilabiliales</taxon>
        <taxon>Prolixibacteraceae</taxon>
        <taxon>Mariniphaga</taxon>
    </lineage>
</organism>
<keyword evidence="2" id="KW-0732">Signal</keyword>
<proteinExistence type="inferred from homology"/>
<dbReference type="PROSITE" id="PS00284">
    <property type="entry name" value="SERPIN"/>
    <property type="match status" value="1"/>
</dbReference>
<protein>
    <submittedName>
        <fullName evidence="4">Serpin family protein</fullName>
    </submittedName>
</protein>
<dbReference type="InterPro" id="IPR023795">
    <property type="entry name" value="Serpin_CS"/>
</dbReference>
<feature type="signal peptide" evidence="2">
    <location>
        <begin position="1"/>
        <end position="21"/>
    </location>
</feature>
<reference evidence="4 5" key="1">
    <citation type="journal article" date="2015" name="Int. J. Syst. Evol. Microbiol.">
        <title>Mariniphaga sediminis sp. nov., isolated from coastal sediment.</title>
        <authorList>
            <person name="Wang F.Q."/>
            <person name="Shen Q.Y."/>
            <person name="Chen G.J."/>
            <person name="Du Z.J."/>
        </authorList>
    </citation>
    <scope>NUCLEOTIDE SEQUENCE [LARGE SCALE GENOMIC DNA]</scope>
    <source>
        <strain evidence="4 5">SY21</strain>
    </source>
</reference>
<dbReference type="SMART" id="SM00093">
    <property type="entry name" value="SERPIN"/>
    <property type="match status" value="1"/>
</dbReference>
<name>A0A399CWQ6_9BACT</name>
<dbReference type="SUPFAM" id="SSF56574">
    <property type="entry name" value="Serpins"/>
    <property type="match status" value="1"/>
</dbReference>
<dbReference type="PANTHER" id="PTHR11461">
    <property type="entry name" value="SERINE PROTEASE INHIBITOR, SERPIN"/>
    <property type="match status" value="1"/>
</dbReference>
<dbReference type="GO" id="GO:0005615">
    <property type="term" value="C:extracellular space"/>
    <property type="evidence" value="ECO:0007669"/>
    <property type="project" value="InterPro"/>
</dbReference>
<dbReference type="AlphaFoldDB" id="A0A399CWQ6"/>
<evidence type="ECO:0000256" key="2">
    <source>
        <dbReference type="SAM" id="SignalP"/>
    </source>
</evidence>
<dbReference type="Proteomes" id="UP000266441">
    <property type="component" value="Unassembled WGS sequence"/>
</dbReference>
<feature type="domain" description="Serpin" evidence="3">
    <location>
        <begin position="50"/>
        <end position="409"/>
    </location>
</feature>
<dbReference type="InterPro" id="IPR000215">
    <property type="entry name" value="Serpin_fam"/>
</dbReference>
<dbReference type="PROSITE" id="PS51257">
    <property type="entry name" value="PROKAR_LIPOPROTEIN"/>
    <property type="match status" value="1"/>
</dbReference>
<dbReference type="FunFam" id="3.30.497.10:FF:000001">
    <property type="entry name" value="Serine protease inhibitor"/>
    <property type="match status" value="1"/>
</dbReference>
<gene>
    <name evidence="4" type="ORF">D1164_17325</name>
</gene>
<evidence type="ECO:0000256" key="1">
    <source>
        <dbReference type="RuleBase" id="RU000411"/>
    </source>
</evidence>
<dbReference type="GO" id="GO:0004867">
    <property type="term" value="F:serine-type endopeptidase inhibitor activity"/>
    <property type="evidence" value="ECO:0007669"/>
    <property type="project" value="InterPro"/>
</dbReference>
<comment type="similarity">
    <text evidence="1">Belongs to the serpin family.</text>
</comment>
<dbReference type="PANTHER" id="PTHR11461:SF211">
    <property type="entry name" value="GH10112P-RELATED"/>
    <property type="match status" value="1"/>
</dbReference>
<dbReference type="InterPro" id="IPR042185">
    <property type="entry name" value="Serpin_sf_2"/>
</dbReference>
<evidence type="ECO:0000313" key="5">
    <source>
        <dbReference type="Proteomes" id="UP000266441"/>
    </source>
</evidence>
<dbReference type="Pfam" id="PF00079">
    <property type="entry name" value="Serpin"/>
    <property type="match status" value="1"/>
</dbReference>
<dbReference type="OrthoDB" id="9764871at2"/>
<keyword evidence="5" id="KW-1185">Reference proteome</keyword>
<dbReference type="CDD" id="cd19588">
    <property type="entry name" value="serpin_miropin-like"/>
    <property type="match status" value="1"/>
</dbReference>
<dbReference type="Gene3D" id="2.30.39.10">
    <property type="entry name" value="Alpha-1-antitrypsin, domain 1"/>
    <property type="match status" value="1"/>
</dbReference>
<accession>A0A399CWQ6</accession>
<dbReference type="InterPro" id="IPR036186">
    <property type="entry name" value="Serpin_sf"/>
</dbReference>